<evidence type="ECO:0000256" key="6">
    <source>
        <dbReference type="ARBA" id="ARBA00023203"/>
    </source>
</evidence>
<dbReference type="GO" id="GO:0051015">
    <property type="term" value="F:actin filament binding"/>
    <property type="evidence" value="ECO:0007669"/>
    <property type="project" value="UniProtKB-ARBA"/>
</dbReference>
<evidence type="ECO:0000256" key="9">
    <source>
        <dbReference type="SAM" id="SignalP"/>
    </source>
</evidence>
<dbReference type="AlphaFoldDB" id="A0AAW0L2V1"/>
<evidence type="ECO:0000256" key="7">
    <source>
        <dbReference type="ARBA" id="ARBA00023212"/>
    </source>
</evidence>
<name>A0AAW0L2V1_QUESU</name>
<reference evidence="11 12" key="1">
    <citation type="journal article" date="2018" name="Sci. Data">
        <title>The draft genome sequence of cork oak.</title>
        <authorList>
            <person name="Ramos A.M."/>
            <person name="Usie A."/>
            <person name="Barbosa P."/>
            <person name="Barros P.M."/>
            <person name="Capote T."/>
            <person name="Chaves I."/>
            <person name="Simoes F."/>
            <person name="Abreu I."/>
            <person name="Carrasquinho I."/>
            <person name="Faro C."/>
            <person name="Guimaraes J.B."/>
            <person name="Mendonca D."/>
            <person name="Nobrega F."/>
            <person name="Rodrigues L."/>
            <person name="Saibo N.J.M."/>
            <person name="Varela M.C."/>
            <person name="Egas C."/>
            <person name="Matos J."/>
            <person name="Miguel C.M."/>
            <person name="Oliveira M.M."/>
            <person name="Ricardo C.P."/>
            <person name="Goncalves S."/>
        </authorList>
    </citation>
    <scope>NUCLEOTIDE SEQUENCE [LARGE SCALE GENOMIC DNA]</scope>
    <source>
        <strain evidence="12">cv. HL8</strain>
    </source>
</reference>
<dbReference type="GO" id="GO:0046872">
    <property type="term" value="F:metal ion binding"/>
    <property type="evidence" value="ECO:0007669"/>
    <property type="project" value="UniProtKB-KW"/>
</dbReference>
<keyword evidence="5 8" id="KW-0440">LIM domain</keyword>
<dbReference type="PROSITE" id="PS50023">
    <property type="entry name" value="LIM_DOMAIN_2"/>
    <property type="match status" value="1"/>
</dbReference>
<organism evidence="11 12">
    <name type="scientific">Quercus suber</name>
    <name type="common">Cork oak</name>
    <dbReference type="NCBI Taxonomy" id="58331"/>
    <lineage>
        <taxon>Eukaryota</taxon>
        <taxon>Viridiplantae</taxon>
        <taxon>Streptophyta</taxon>
        <taxon>Embryophyta</taxon>
        <taxon>Tracheophyta</taxon>
        <taxon>Spermatophyta</taxon>
        <taxon>Magnoliopsida</taxon>
        <taxon>eudicotyledons</taxon>
        <taxon>Gunneridae</taxon>
        <taxon>Pentapetalae</taxon>
        <taxon>rosids</taxon>
        <taxon>fabids</taxon>
        <taxon>Fagales</taxon>
        <taxon>Fagaceae</taxon>
        <taxon>Quercus</taxon>
    </lineage>
</organism>
<comment type="caution">
    <text evidence="11">The sequence shown here is derived from an EMBL/GenBank/DDBJ whole genome shotgun (WGS) entry which is preliminary data.</text>
</comment>
<comment type="subunit">
    <text evidence="2">Interacts with F-actin.</text>
</comment>
<keyword evidence="6" id="KW-0009">Actin-binding</keyword>
<evidence type="ECO:0000256" key="5">
    <source>
        <dbReference type="ARBA" id="ARBA00023038"/>
    </source>
</evidence>
<dbReference type="Pfam" id="PF00412">
    <property type="entry name" value="LIM"/>
    <property type="match status" value="1"/>
</dbReference>
<evidence type="ECO:0000313" key="11">
    <source>
        <dbReference type="EMBL" id="KAK7845957.1"/>
    </source>
</evidence>
<dbReference type="PROSITE" id="PS00478">
    <property type="entry name" value="LIM_DOMAIN_1"/>
    <property type="match status" value="1"/>
</dbReference>
<dbReference type="SUPFAM" id="SSF57716">
    <property type="entry name" value="Glucocorticoid receptor-like (DNA-binding domain)"/>
    <property type="match status" value="2"/>
</dbReference>
<evidence type="ECO:0000256" key="4">
    <source>
        <dbReference type="ARBA" id="ARBA00022833"/>
    </source>
</evidence>
<dbReference type="InterPro" id="IPR001781">
    <property type="entry name" value="Znf_LIM"/>
</dbReference>
<dbReference type="PANTHER" id="PTHR24206">
    <property type="entry name" value="OS06G0237300 PROTEIN"/>
    <property type="match status" value="1"/>
</dbReference>
<dbReference type="SMART" id="SM00132">
    <property type="entry name" value="LIM"/>
    <property type="match status" value="1"/>
</dbReference>
<keyword evidence="9" id="KW-0732">Signal</keyword>
<dbReference type="CDD" id="cd09440">
    <property type="entry name" value="LIM1_SF3"/>
    <property type="match status" value="1"/>
</dbReference>
<keyword evidence="12" id="KW-1185">Reference proteome</keyword>
<accession>A0AAW0L2V1</accession>
<keyword evidence="4 8" id="KW-0862">Zinc</keyword>
<feature type="signal peptide" evidence="9">
    <location>
        <begin position="1"/>
        <end position="20"/>
    </location>
</feature>
<evidence type="ECO:0000256" key="8">
    <source>
        <dbReference type="PROSITE-ProRule" id="PRU00125"/>
    </source>
</evidence>
<dbReference type="GO" id="GO:0051017">
    <property type="term" value="P:actin filament bundle assembly"/>
    <property type="evidence" value="ECO:0007669"/>
    <property type="project" value="UniProtKB-ARBA"/>
</dbReference>
<feature type="domain" description="LIM zinc-binding" evidence="10">
    <location>
        <begin position="62"/>
        <end position="121"/>
    </location>
</feature>
<proteinExistence type="predicted"/>
<keyword evidence="7" id="KW-0206">Cytoskeleton</keyword>
<feature type="chain" id="PRO_5043575576" evidence="9">
    <location>
        <begin position="21"/>
        <end position="156"/>
    </location>
</feature>
<dbReference type="GO" id="GO:0005856">
    <property type="term" value="C:cytoskeleton"/>
    <property type="evidence" value="ECO:0007669"/>
    <property type="project" value="UniProtKB-SubCell"/>
</dbReference>
<keyword evidence="3 8" id="KW-0479">Metal-binding</keyword>
<comment type="subcellular location">
    <subcellularLocation>
        <location evidence="1">Cytoplasm</location>
        <location evidence="1">Cytoskeleton</location>
    </subcellularLocation>
</comment>
<dbReference type="Proteomes" id="UP000237347">
    <property type="component" value="Unassembled WGS sequence"/>
</dbReference>
<sequence>MKELEFCLPLFLLNIRLLFGKGISEQEAILKLIHRLDWLYIKYLERRVRSKAMAMSFTGTQQKCKVCEKTVYPVEQLSADGLYHKSCFKCSHCKGTLKLSNYSSMEGVLYCKPHFEAALQGDGRRGCFEEERMGILKIKEFVRFNKYVDKDYLLPS</sequence>
<evidence type="ECO:0000259" key="10">
    <source>
        <dbReference type="PROSITE" id="PS50023"/>
    </source>
</evidence>
<gene>
    <name evidence="11" type="primary">WLIN2A_0</name>
    <name evidence="11" type="ORF">CFP56_008545</name>
</gene>
<evidence type="ECO:0000256" key="3">
    <source>
        <dbReference type="ARBA" id="ARBA00022723"/>
    </source>
</evidence>
<evidence type="ECO:0000256" key="1">
    <source>
        <dbReference type="ARBA" id="ARBA00004245"/>
    </source>
</evidence>
<dbReference type="Gene3D" id="2.10.110.10">
    <property type="entry name" value="Cysteine Rich Protein"/>
    <property type="match status" value="1"/>
</dbReference>
<evidence type="ECO:0000256" key="2">
    <source>
        <dbReference type="ARBA" id="ARBA00011385"/>
    </source>
</evidence>
<evidence type="ECO:0000313" key="12">
    <source>
        <dbReference type="Proteomes" id="UP000237347"/>
    </source>
</evidence>
<protein>
    <submittedName>
        <fullName evidence="11">Lim domain-containing protein wlim2a</fullName>
    </submittedName>
</protein>
<keyword evidence="7" id="KW-0963">Cytoplasm</keyword>
<dbReference type="EMBL" id="PKMF04000162">
    <property type="protein sequence ID" value="KAK7845957.1"/>
    <property type="molecule type" value="Genomic_DNA"/>
</dbReference>
<dbReference type="FunFam" id="2.10.110.10:FF:000002">
    <property type="entry name" value="LIM domain and actin-binding 1"/>
    <property type="match status" value="1"/>
</dbReference>